<proteinExistence type="predicted"/>
<feature type="non-terminal residue" evidence="2">
    <location>
        <position position="115"/>
    </location>
</feature>
<organism evidence="2">
    <name type="scientific">mine drainage metagenome</name>
    <dbReference type="NCBI Taxonomy" id="410659"/>
    <lineage>
        <taxon>unclassified sequences</taxon>
        <taxon>metagenomes</taxon>
        <taxon>ecological metagenomes</taxon>
    </lineage>
</organism>
<reference evidence="2" key="1">
    <citation type="submission" date="2013-08" db="EMBL/GenBank/DDBJ databases">
        <authorList>
            <person name="Mendez C."/>
            <person name="Richter M."/>
            <person name="Ferrer M."/>
            <person name="Sanchez J."/>
        </authorList>
    </citation>
    <scope>NUCLEOTIDE SEQUENCE</scope>
</reference>
<reference evidence="2" key="2">
    <citation type="journal article" date="2014" name="ISME J.">
        <title>Microbial stratification in low pH oxic and suboxic macroscopic growths along an acid mine drainage.</title>
        <authorList>
            <person name="Mendez-Garcia C."/>
            <person name="Mesa V."/>
            <person name="Sprenger R.R."/>
            <person name="Richter M."/>
            <person name="Diez M.S."/>
            <person name="Solano J."/>
            <person name="Bargiela R."/>
            <person name="Golyshina O.V."/>
            <person name="Manteca A."/>
            <person name="Ramos J.L."/>
            <person name="Gallego J.R."/>
            <person name="Llorente I."/>
            <person name="Martins Dos Santos V.A."/>
            <person name="Jensen O.N."/>
            <person name="Pelaez A.I."/>
            <person name="Sanchez J."/>
            <person name="Ferrer M."/>
        </authorList>
    </citation>
    <scope>NUCLEOTIDE SEQUENCE</scope>
</reference>
<name>T0Z8L7_9ZZZZ</name>
<evidence type="ECO:0000313" key="2">
    <source>
        <dbReference type="EMBL" id="EQD26100.1"/>
    </source>
</evidence>
<dbReference type="InterPro" id="IPR032877">
    <property type="entry name" value="Transposase_HTH"/>
</dbReference>
<comment type="caution">
    <text evidence="2">The sequence shown here is derived from an EMBL/GenBank/DDBJ whole genome shotgun (WGS) entry which is preliminary data.</text>
</comment>
<evidence type="ECO:0000259" key="1">
    <source>
        <dbReference type="Pfam" id="PF13542"/>
    </source>
</evidence>
<gene>
    <name evidence="2" type="ORF">B2A_15776</name>
</gene>
<feature type="domain" description="Transposase IS204/IS1001/IS1096/IS1165 helix-turn-helix" evidence="1">
    <location>
        <begin position="18"/>
        <end position="67"/>
    </location>
</feature>
<dbReference type="Pfam" id="PF13542">
    <property type="entry name" value="HTH_Tnp_ISL3"/>
    <property type="match status" value="1"/>
</dbReference>
<protein>
    <submittedName>
        <fullName evidence="2">IS204/IS1001/IS1096/IS1165 transposase</fullName>
    </submittedName>
</protein>
<dbReference type="EMBL" id="AUZZ01011468">
    <property type="protein sequence ID" value="EQD26100.1"/>
    <property type="molecule type" value="Genomic_DNA"/>
</dbReference>
<dbReference type="AlphaFoldDB" id="T0Z8L7"/>
<accession>T0Z8L7</accession>
<sequence length="115" mass="13452">MWFYPREIECPTHGRVQEQIPWAARHARITYRLEWRLCMLCRSMTQKAAAEILHMPRSTVSDLLHRIITRTRDGHAIRGLRSLGADEISYCKGRKFATIIYDLERARVVWVGAGK</sequence>